<evidence type="ECO:0000313" key="10">
    <source>
        <dbReference type="EMBL" id="CBH09241.1"/>
    </source>
</evidence>
<dbReference type="AlphaFoldDB" id="C9S261"/>
<dbReference type="InterPro" id="IPR029058">
    <property type="entry name" value="AB_hydrolase_fold"/>
</dbReference>
<dbReference type="GO" id="GO:0008242">
    <property type="term" value="F:omega peptidase activity"/>
    <property type="evidence" value="ECO:0007669"/>
    <property type="project" value="UniProtKB-EC"/>
</dbReference>
<dbReference type="Pfam" id="PF19283">
    <property type="entry name" value="APEH_N"/>
    <property type="match status" value="2"/>
</dbReference>
<evidence type="ECO:0000256" key="5">
    <source>
        <dbReference type="ARBA" id="ARBA00012917"/>
    </source>
</evidence>
<dbReference type="Pfam" id="PF00326">
    <property type="entry name" value="Peptidase_S9"/>
    <property type="match status" value="1"/>
</dbReference>
<evidence type="ECO:0000256" key="7">
    <source>
        <dbReference type="ARBA" id="ARBA00022801"/>
    </source>
</evidence>
<protein>
    <recommendedName>
        <fullName evidence="5">acylaminoacyl-peptidase</fullName>
        <ecNumber evidence="5">3.4.19.1</ecNumber>
    </recommendedName>
</protein>
<evidence type="ECO:0000256" key="1">
    <source>
        <dbReference type="ARBA" id="ARBA00000721"/>
    </source>
</evidence>
<organism evidence="10">
    <name type="scientific">Heliconius melpomene</name>
    <name type="common">Postman butterfly</name>
    <dbReference type="NCBI Taxonomy" id="34740"/>
    <lineage>
        <taxon>Eukaryota</taxon>
        <taxon>Metazoa</taxon>
        <taxon>Ecdysozoa</taxon>
        <taxon>Arthropoda</taxon>
        <taxon>Hexapoda</taxon>
        <taxon>Insecta</taxon>
        <taxon>Pterygota</taxon>
        <taxon>Neoptera</taxon>
        <taxon>Endopterygota</taxon>
        <taxon>Lepidoptera</taxon>
        <taxon>Glossata</taxon>
        <taxon>Ditrysia</taxon>
        <taxon>Papilionoidea</taxon>
        <taxon>Nymphalidae</taxon>
        <taxon>Heliconiinae</taxon>
        <taxon>Heliconiini</taxon>
        <taxon>Heliconius</taxon>
    </lineage>
</organism>
<dbReference type="PANTHER" id="PTHR42776">
    <property type="entry name" value="SERINE PEPTIDASE S9 FAMILY MEMBER"/>
    <property type="match status" value="1"/>
</dbReference>
<name>C9S261_HELME</name>
<dbReference type="GO" id="GO:0004252">
    <property type="term" value="F:serine-type endopeptidase activity"/>
    <property type="evidence" value="ECO:0007669"/>
    <property type="project" value="TreeGrafter"/>
</dbReference>
<feature type="domain" description="Peptidase S9 prolyl oligopeptidase catalytic" evidence="8">
    <location>
        <begin position="500"/>
        <end position="711"/>
    </location>
</feature>
<evidence type="ECO:0000259" key="8">
    <source>
        <dbReference type="Pfam" id="PF00326"/>
    </source>
</evidence>
<dbReference type="GO" id="GO:0006508">
    <property type="term" value="P:proteolysis"/>
    <property type="evidence" value="ECO:0007669"/>
    <property type="project" value="InterPro"/>
</dbReference>
<dbReference type="EMBL" id="CT955980">
    <property type="protein sequence ID" value="CBH09241.1"/>
    <property type="molecule type" value="Genomic_DNA"/>
</dbReference>
<sequence>MEHVIKAYKTLTKIPSIVGGRLNNKGNRVTSRWSIRNLDKGRNTQYFIDYILDDNLGVIAQSDFGTDISHELLTAVSPSESFKAVIREEKDDKDNSKKKFFLEVWSNCCLKHSIDLTSLDIHGDVYTDSEFGSLDWSPDEKQVVYVAERKVKKSEPFIKRKPAEDKSNVDKKPVPGEEHLYREDWGEQLIGKYQTVVVVCNVDEEKFTILENIPDNWCPGQTEPSGKTLRSPLSVEFWRHCVLIGGTQRCSFFLTIFCLSIGKLSPENKSVRSPRFSPTGDLVWLQREAQGPHHACHQLVKMAADNIASILNSDVSDVTDKISFLIDIVQTNIQISNGDFYGIYSQNLPSKGFSSDGKRLVFSTQQQNEIRSYVVNLDSGNIVDISNNKEVAGSTSVLSVQSDVILATFSNMSTPGQLFVAKLPSEVNEHNIEWKRISTPQVVPSSIANSKLEYMDLKHENSEDTVSSFTAIYFGPNEGNDHPLIVWPHGGPHSAFVNAYSLEASFFNLIGFACILINYRGSAGSGDTSIHFLPGRIGSADVADCKLATDKAVDKFPINNEKLMLYGGSHGGFLVTHLSGLHSDVYKATVARNPVIDLASMNNTSDIADWCSVEAGFPFQEGGQELNEKLLALRKVSPIVHANNVTVPTALMLGSKDKRVPYYQGLEYSRKLKANGVHTRVFMYEDNHALSSLPVEMDNLINGADWFIEHIKPIA</sequence>
<keyword evidence="7 10" id="KW-0378">Hydrolase</keyword>
<feature type="domain" description="Acylamino-acid-releasing enzyme N-terminal" evidence="9">
    <location>
        <begin position="263"/>
        <end position="442"/>
    </location>
</feature>
<evidence type="ECO:0000256" key="6">
    <source>
        <dbReference type="ARBA" id="ARBA00022490"/>
    </source>
</evidence>
<dbReference type="SUPFAM" id="SSF82171">
    <property type="entry name" value="DPP6 N-terminal domain-like"/>
    <property type="match status" value="1"/>
</dbReference>
<dbReference type="Gene3D" id="3.40.50.1820">
    <property type="entry name" value="alpha/beta hydrolase"/>
    <property type="match status" value="1"/>
</dbReference>
<evidence type="ECO:0000256" key="4">
    <source>
        <dbReference type="ARBA" id="ARBA00011881"/>
    </source>
</evidence>
<reference evidence="10" key="1">
    <citation type="submission" date="2006-05" db="EMBL/GenBank/DDBJ databases">
        <authorList>
            <person name="Beasley H."/>
        </authorList>
    </citation>
    <scope>NUCLEOTIDE SEQUENCE</scope>
</reference>
<dbReference type="InterPro" id="IPR001375">
    <property type="entry name" value="Peptidase_S9_cat"/>
</dbReference>
<evidence type="ECO:0000256" key="2">
    <source>
        <dbReference type="ARBA" id="ARBA00004496"/>
    </source>
</evidence>
<comment type="subcellular location">
    <subcellularLocation>
        <location evidence="2">Cytoplasm</location>
    </subcellularLocation>
</comment>
<comment type="catalytic activity">
    <reaction evidence="1">
        <text>Cleavage of an N-acetyl or N-formyl amino acid from the N-terminus of a polypeptide.</text>
        <dbReference type="EC" id="3.4.19.1"/>
    </reaction>
</comment>
<dbReference type="SUPFAM" id="SSF53474">
    <property type="entry name" value="alpha/beta-Hydrolases"/>
    <property type="match status" value="1"/>
</dbReference>
<keyword evidence="6" id="KW-0963">Cytoplasm</keyword>
<dbReference type="GO" id="GO:0005737">
    <property type="term" value="C:cytoplasm"/>
    <property type="evidence" value="ECO:0007669"/>
    <property type="project" value="UniProtKB-SubCell"/>
</dbReference>
<dbReference type="PANTHER" id="PTHR42776:SF4">
    <property type="entry name" value="ACYLAMINO-ACID-RELEASING ENZYME"/>
    <property type="match status" value="1"/>
</dbReference>
<comment type="similarity">
    <text evidence="3">Belongs to the peptidase S9C family.</text>
</comment>
<dbReference type="EC" id="3.4.19.1" evidence="5"/>
<evidence type="ECO:0000256" key="3">
    <source>
        <dbReference type="ARBA" id="ARBA00010040"/>
    </source>
</evidence>
<accession>C9S261</accession>
<proteinExistence type="inferred from homology"/>
<reference evidence="10" key="2">
    <citation type="journal article" name="Mol. Ecol.">
        <title>Characterization of a hotspot for mimicry: Assembly of a butterfly wing transcriptome to genomic sequence at the HmYb/Sb locus.</title>
        <authorList>
            <person name="Ferguson L."/>
            <person name="Fai Lee S."/>
            <person name="Chamberlain N."/>
            <person name="Nadeau N."/>
            <person name="Joron M."/>
            <person name="Baxter S."/>
            <person name="Wilkinson P."/>
            <person name="Papanicolaou A."/>
            <person name="Kumar S."/>
            <person name="Thuan-Jin Clark R."/>
            <person name="Davidson C."/>
            <person name="Glithero R."/>
            <person name="Beasley H."/>
            <person name="Vogel H."/>
            <person name="Ffrench-Constant R."/>
            <person name="Jiggins C."/>
        </authorList>
    </citation>
    <scope>NUCLEOTIDE SEQUENCE</scope>
</reference>
<feature type="domain" description="Acylamino-acid-releasing enzyme N-terminal" evidence="9">
    <location>
        <begin position="61"/>
        <end position="222"/>
    </location>
</feature>
<dbReference type="InterPro" id="IPR045550">
    <property type="entry name" value="AARE_N"/>
</dbReference>
<evidence type="ECO:0000259" key="9">
    <source>
        <dbReference type="Pfam" id="PF19283"/>
    </source>
</evidence>
<comment type="subunit">
    <text evidence="4">Homotetramer.</text>
</comment>
<gene>
    <name evidence="10" type="primary">HM00002</name>
</gene>
<dbReference type="MEROPS" id="S09.004"/>